<feature type="signal peptide" evidence="1">
    <location>
        <begin position="1"/>
        <end position="22"/>
    </location>
</feature>
<evidence type="ECO:0000259" key="2">
    <source>
        <dbReference type="Pfam" id="PF14200"/>
    </source>
</evidence>
<keyword evidence="1" id="KW-0732">Signal</keyword>
<dbReference type="InterPro" id="IPR035992">
    <property type="entry name" value="Ricin_B-like_lectins"/>
</dbReference>
<dbReference type="Gene3D" id="2.80.10.50">
    <property type="match status" value="1"/>
</dbReference>
<dbReference type="EMBL" id="CP059732">
    <property type="protein sequence ID" value="QMW04520.1"/>
    <property type="molecule type" value="Genomic_DNA"/>
</dbReference>
<gene>
    <name evidence="3" type="ORF">H3H32_06150</name>
</gene>
<dbReference type="Pfam" id="PF14200">
    <property type="entry name" value="RicinB_lectin_2"/>
    <property type="match status" value="1"/>
</dbReference>
<keyword evidence="4" id="KW-1185">Reference proteome</keyword>
<proteinExistence type="predicted"/>
<evidence type="ECO:0000313" key="3">
    <source>
        <dbReference type="EMBL" id="QMW04520.1"/>
    </source>
</evidence>
<accession>A0A7G5H078</accession>
<dbReference type="Proteomes" id="UP000515369">
    <property type="component" value="Chromosome"/>
</dbReference>
<dbReference type="CDD" id="cd00161">
    <property type="entry name" value="beta-trefoil_Ricin-like"/>
    <property type="match status" value="1"/>
</dbReference>
<dbReference type="AlphaFoldDB" id="A0A7G5H078"/>
<protein>
    <submittedName>
        <fullName evidence="3">RICIN domain-containing protein</fullName>
    </submittedName>
</protein>
<evidence type="ECO:0000256" key="1">
    <source>
        <dbReference type="SAM" id="SignalP"/>
    </source>
</evidence>
<dbReference type="KEGG" id="sfol:H3H32_06150"/>
<sequence length="170" mass="18957">MKTRLVFSLLIVLGLVQTASFAQTIHGHYAIKNIQTGMLLRVQDARKANGTPIVAYSPVNWKCVTWDFKHIEGDTYQLQNLFTSKTLQPEAGTPTDGVNLEQQPLVASQVNQEYEFIPAGKATYRIKLKGTSLYITPADSKGAVNSRITLAKKSDAQTQLWTIYEQDPEI</sequence>
<dbReference type="SUPFAM" id="SSF50370">
    <property type="entry name" value="Ricin B-like lectins"/>
    <property type="match status" value="1"/>
</dbReference>
<dbReference type="RefSeq" id="WP_182461797.1">
    <property type="nucleotide sequence ID" value="NZ_CP059732.1"/>
</dbReference>
<dbReference type="InterPro" id="IPR000772">
    <property type="entry name" value="Ricin_B_lectin"/>
</dbReference>
<reference evidence="3 4" key="1">
    <citation type="submission" date="2020-07" db="EMBL/GenBank/DDBJ databases">
        <title>Spirosoma foliorum sp. nov., isolated from the leaves on the Nejang mountain Korea, Republic of.</title>
        <authorList>
            <person name="Ho H."/>
            <person name="Lee Y.-J."/>
            <person name="Nurcahyanto D.-A."/>
            <person name="Kim S.-G."/>
        </authorList>
    </citation>
    <scope>NUCLEOTIDE SEQUENCE [LARGE SCALE GENOMIC DNA]</scope>
    <source>
        <strain evidence="3 4">PL0136</strain>
    </source>
</reference>
<evidence type="ECO:0000313" key="4">
    <source>
        <dbReference type="Proteomes" id="UP000515369"/>
    </source>
</evidence>
<organism evidence="3 4">
    <name type="scientific">Spirosoma foliorum</name>
    <dbReference type="NCBI Taxonomy" id="2710596"/>
    <lineage>
        <taxon>Bacteria</taxon>
        <taxon>Pseudomonadati</taxon>
        <taxon>Bacteroidota</taxon>
        <taxon>Cytophagia</taxon>
        <taxon>Cytophagales</taxon>
        <taxon>Cytophagaceae</taxon>
        <taxon>Spirosoma</taxon>
    </lineage>
</organism>
<name>A0A7G5H078_9BACT</name>
<feature type="domain" description="Ricin B lectin" evidence="2">
    <location>
        <begin position="65"/>
        <end position="145"/>
    </location>
</feature>
<feature type="chain" id="PRO_5028898160" evidence="1">
    <location>
        <begin position="23"/>
        <end position="170"/>
    </location>
</feature>